<dbReference type="AlphaFoldDB" id="A0AAP4QXA8"/>
<dbReference type="Pfam" id="PF23607">
    <property type="entry name" value="WZC_N"/>
    <property type="match status" value="1"/>
</dbReference>
<evidence type="ECO:0000313" key="21">
    <source>
        <dbReference type="EMBL" id="MDN7563542.1"/>
    </source>
</evidence>
<name>A0AAP4QXA8_9BURK</name>
<dbReference type="InterPro" id="IPR005702">
    <property type="entry name" value="Wzc-like_C"/>
</dbReference>
<evidence type="ECO:0000256" key="5">
    <source>
        <dbReference type="ARBA" id="ARBA00022679"/>
    </source>
</evidence>
<evidence type="ECO:0000256" key="18">
    <source>
        <dbReference type="SAM" id="Coils"/>
    </source>
</evidence>
<dbReference type="Pfam" id="PF13807">
    <property type="entry name" value="GNVR"/>
    <property type="match status" value="1"/>
</dbReference>
<feature type="coiled-coil region" evidence="18">
    <location>
        <begin position="293"/>
        <end position="385"/>
    </location>
</feature>
<organism evidence="21 22">
    <name type="scientific">Burkholderia contaminans</name>
    <dbReference type="NCBI Taxonomy" id="488447"/>
    <lineage>
        <taxon>Bacteria</taxon>
        <taxon>Pseudomonadati</taxon>
        <taxon>Pseudomonadota</taxon>
        <taxon>Betaproteobacteria</taxon>
        <taxon>Burkholderiales</taxon>
        <taxon>Burkholderiaceae</taxon>
        <taxon>Burkholderia</taxon>
        <taxon>Burkholderia cepacia complex</taxon>
    </lineage>
</organism>
<evidence type="ECO:0000256" key="6">
    <source>
        <dbReference type="ARBA" id="ARBA00022692"/>
    </source>
</evidence>
<keyword evidence="9" id="KW-0067">ATP-binding</keyword>
<feature type="transmembrane region" description="Helical" evidence="19">
    <location>
        <begin position="35"/>
        <end position="53"/>
    </location>
</feature>
<dbReference type="PANTHER" id="PTHR32309:SF32">
    <property type="entry name" value="TYROSINE-PROTEIN KINASE ETK-RELATED"/>
    <property type="match status" value="1"/>
</dbReference>
<dbReference type="InterPro" id="IPR003856">
    <property type="entry name" value="LPS_length_determ_N"/>
</dbReference>
<protein>
    <recommendedName>
        <fullName evidence="16">Putative tyrosine-protein kinase EpsB</fullName>
    </recommendedName>
    <alternativeName>
        <fullName evidence="17">EPS I polysaccharide export protein EpsB</fullName>
    </alternativeName>
</protein>
<dbReference type="GO" id="GO:0004713">
    <property type="term" value="F:protein tyrosine kinase activity"/>
    <property type="evidence" value="ECO:0007669"/>
    <property type="project" value="UniProtKB-KW"/>
</dbReference>
<gene>
    <name evidence="21" type="ORF">QZM56_03385</name>
</gene>
<evidence type="ECO:0000256" key="15">
    <source>
        <dbReference type="ARBA" id="ARBA00054296"/>
    </source>
</evidence>
<evidence type="ECO:0000256" key="19">
    <source>
        <dbReference type="SAM" id="Phobius"/>
    </source>
</evidence>
<evidence type="ECO:0000256" key="2">
    <source>
        <dbReference type="ARBA" id="ARBA00008883"/>
    </source>
</evidence>
<feature type="domain" description="AAA+ ATPase" evidence="20">
    <location>
        <begin position="546"/>
        <end position="691"/>
    </location>
</feature>
<evidence type="ECO:0000313" key="22">
    <source>
        <dbReference type="Proteomes" id="UP001172109"/>
    </source>
</evidence>
<dbReference type="GO" id="GO:0000271">
    <property type="term" value="P:polysaccharide biosynthetic process"/>
    <property type="evidence" value="ECO:0007669"/>
    <property type="project" value="UniProtKB-KW"/>
</dbReference>
<comment type="catalytic activity">
    <reaction evidence="14">
        <text>L-tyrosyl-[protein] + ATP = O-phospho-L-tyrosyl-[protein] + ADP + H(+)</text>
        <dbReference type="Rhea" id="RHEA:10596"/>
        <dbReference type="Rhea" id="RHEA-COMP:10136"/>
        <dbReference type="Rhea" id="RHEA-COMP:20101"/>
        <dbReference type="ChEBI" id="CHEBI:15378"/>
        <dbReference type="ChEBI" id="CHEBI:30616"/>
        <dbReference type="ChEBI" id="CHEBI:46858"/>
        <dbReference type="ChEBI" id="CHEBI:61978"/>
        <dbReference type="ChEBI" id="CHEBI:456216"/>
    </reaction>
</comment>
<dbReference type="GO" id="GO:0005524">
    <property type="term" value="F:ATP binding"/>
    <property type="evidence" value="ECO:0007669"/>
    <property type="project" value="UniProtKB-KW"/>
</dbReference>
<dbReference type="SMART" id="SM00382">
    <property type="entry name" value="AAA"/>
    <property type="match status" value="1"/>
</dbReference>
<dbReference type="PANTHER" id="PTHR32309">
    <property type="entry name" value="TYROSINE-PROTEIN KINASE"/>
    <property type="match status" value="1"/>
</dbReference>
<dbReference type="Proteomes" id="UP001172109">
    <property type="component" value="Unassembled WGS sequence"/>
</dbReference>
<dbReference type="Gene3D" id="3.40.50.300">
    <property type="entry name" value="P-loop containing nucleotide triphosphate hydrolases"/>
    <property type="match status" value="1"/>
</dbReference>
<keyword evidence="4" id="KW-0997">Cell inner membrane</keyword>
<evidence type="ECO:0000256" key="11">
    <source>
        <dbReference type="ARBA" id="ARBA00023136"/>
    </source>
</evidence>
<comment type="similarity">
    <text evidence="2">Belongs to the etk/wzc family.</text>
</comment>
<dbReference type="InterPro" id="IPR003593">
    <property type="entry name" value="AAA+_ATPase"/>
</dbReference>
<evidence type="ECO:0000256" key="14">
    <source>
        <dbReference type="ARBA" id="ARBA00053015"/>
    </source>
</evidence>
<dbReference type="NCBIfam" id="TIGR01007">
    <property type="entry name" value="eps_fam"/>
    <property type="match status" value="1"/>
</dbReference>
<keyword evidence="11 19" id="KW-0472">Membrane</keyword>
<comment type="caution">
    <text evidence="21">The sequence shown here is derived from an EMBL/GenBank/DDBJ whole genome shotgun (WGS) entry which is preliminary data.</text>
</comment>
<sequence>MQEADEFLSRQRSSSTEESTSLGEHLAALLEYRNVILAFALGAALLGGLYALITKPTYESNILVQVEENGNSIGSALGDLASMFELKTAATTEIEILRSRMILGPTVDAVHLDIDAKPTYFPLFGRFLASRVPAPVDGAPRLNMPSFAWGNEVIDVTQMEVPSQYNGRIWTVTALPNGQYSLRSPDDEPVVDHCDVARVCRATVPGGVVTVTVERLVGRPGTRFQLVHSKRLDVITRLQKSLNISEQGKDSGIISTVWRSDDPHKTQAVLNEIARLYVKQNVDRKSAEADNMIRFLDRQLPGLKDNLTKAETKYNNYRTKNTIVDLPVEAQSLLNQIVQAEVQKSQLVLQRDQLLQRFTPRHPNVDAVNRQLDTVNAQIAAFNQRLKAIPANEQDTVGLARDAMVAQEIYTTLLNNVEQLRVLKAGKTGNVRLLDGAELITVPVWPRPGLIILVATTLGIFVGLVTAFAFKALRSGIEDPAEVEDKFGIPVYATIPHSDQQSTFGRIERAGGNNAPLLARAAPTDLAVEAIRSLRTALQFAQFDARNNILMLTGPAPGVGKSFIAVNLAALMASSGKRVLLIDGDLRRGYLHRYVGAARGRGLTELIRSGGDAGEFIQPDTLVKGLDFIPTGELPPNAAELLLHPNFEQVLSQLSSRYDHVIVDTPPVLAVTDPAIIGRYAGVTLLVLRFGANPPREVEMAIKQLRQGGGTLKGVIFNDLPLNTAGYAYGKYKYAYQYEYAPRQ</sequence>
<dbReference type="InterPro" id="IPR027417">
    <property type="entry name" value="P-loop_NTPase"/>
</dbReference>
<evidence type="ECO:0000256" key="9">
    <source>
        <dbReference type="ARBA" id="ARBA00022840"/>
    </source>
</evidence>
<evidence type="ECO:0000256" key="10">
    <source>
        <dbReference type="ARBA" id="ARBA00022989"/>
    </source>
</evidence>
<comment type="subcellular location">
    <subcellularLocation>
        <location evidence="1">Cell inner membrane</location>
        <topology evidence="1">Multi-pass membrane protein</topology>
    </subcellularLocation>
</comment>
<keyword evidence="12" id="KW-0829">Tyrosine-protein kinase</keyword>
<reference evidence="21" key="1">
    <citation type="submission" date="2023-07" db="EMBL/GenBank/DDBJ databases">
        <title>A collection of bacterial strains from the Burkholderia cepacia Research Laboratory and Repository.</title>
        <authorList>
            <person name="Lipuma J."/>
            <person name="Spilker T."/>
            <person name="Caverly L."/>
        </authorList>
    </citation>
    <scope>NUCLEOTIDE SEQUENCE</scope>
    <source>
        <strain evidence="21">AU44979</strain>
    </source>
</reference>
<dbReference type="InterPro" id="IPR032807">
    <property type="entry name" value="GNVR"/>
</dbReference>
<keyword evidence="6 19" id="KW-0812">Transmembrane</keyword>
<dbReference type="GO" id="GO:0005886">
    <property type="term" value="C:plasma membrane"/>
    <property type="evidence" value="ECO:0007669"/>
    <property type="project" value="UniProtKB-SubCell"/>
</dbReference>
<evidence type="ECO:0000256" key="7">
    <source>
        <dbReference type="ARBA" id="ARBA00022741"/>
    </source>
</evidence>
<evidence type="ECO:0000256" key="8">
    <source>
        <dbReference type="ARBA" id="ARBA00022777"/>
    </source>
</evidence>
<keyword evidence="10 19" id="KW-1133">Transmembrane helix</keyword>
<accession>A0AAP4QXA8</accession>
<evidence type="ECO:0000256" key="16">
    <source>
        <dbReference type="ARBA" id="ARBA00067833"/>
    </source>
</evidence>
<dbReference type="Pfam" id="PF02706">
    <property type="entry name" value="Wzz"/>
    <property type="match status" value="1"/>
</dbReference>
<dbReference type="GO" id="GO:0042802">
    <property type="term" value="F:identical protein binding"/>
    <property type="evidence" value="ECO:0007669"/>
    <property type="project" value="UniProtKB-ARBA"/>
</dbReference>
<evidence type="ECO:0000256" key="4">
    <source>
        <dbReference type="ARBA" id="ARBA00022519"/>
    </source>
</evidence>
<proteinExistence type="inferred from homology"/>
<dbReference type="EMBL" id="JAUJQS010000002">
    <property type="protein sequence ID" value="MDN7563542.1"/>
    <property type="molecule type" value="Genomic_DNA"/>
</dbReference>
<dbReference type="FunFam" id="3.40.50.300:FF:000527">
    <property type="entry name" value="Tyrosine-protein kinase etk"/>
    <property type="match status" value="1"/>
</dbReference>
<evidence type="ECO:0000256" key="3">
    <source>
        <dbReference type="ARBA" id="ARBA00022475"/>
    </source>
</evidence>
<evidence type="ECO:0000256" key="13">
    <source>
        <dbReference type="ARBA" id="ARBA00023169"/>
    </source>
</evidence>
<comment type="function">
    <text evidence="15">Probably involved in polymerization and/or export of exopolysaccharide EPS I which functions as a virulence factor. May be involved in an ATP-dependent process in the pathway for EPS I production, possibly export of the trimeric repeat units across the inner membrane or their polymerization.</text>
</comment>
<keyword evidence="5 21" id="KW-0808">Transferase</keyword>
<evidence type="ECO:0000256" key="1">
    <source>
        <dbReference type="ARBA" id="ARBA00004429"/>
    </source>
</evidence>
<evidence type="ECO:0000256" key="12">
    <source>
        <dbReference type="ARBA" id="ARBA00023137"/>
    </source>
</evidence>
<dbReference type="Pfam" id="PF13614">
    <property type="entry name" value="AAA_31"/>
    <property type="match status" value="1"/>
</dbReference>
<evidence type="ECO:0000259" key="20">
    <source>
        <dbReference type="SMART" id="SM00382"/>
    </source>
</evidence>
<dbReference type="SUPFAM" id="SSF52540">
    <property type="entry name" value="P-loop containing nucleoside triphosphate hydrolases"/>
    <property type="match status" value="1"/>
</dbReference>
<keyword evidence="8" id="KW-0418">Kinase</keyword>
<dbReference type="CDD" id="cd05387">
    <property type="entry name" value="BY-kinase"/>
    <property type="match status" value="1"/>
</dbReference>
<keyword evidence="7" id="KW-0547">Nucleotide-binding</keyword>
<dbReference type="RefSeq" id="WP_105817673.1">
    <property type="nucleotide sequence ID" value="NZ_CADEUY010000002.1"/>
</dbReference>
<evidence type="ECO:0000256" key="17">
    <source>
        <dbReference type="ARBA" id="ARBA00081049"/>
    </source>
</evidence>
<keyword evidence="18" id="KW-0175">Coiled coil</keyword>
<dbReference type="InterPro" id="IPR025669">
    <property type="entry name" value="AAA_dom"/>
</dbReference>
<keyword evidence="3" id="KW-1003">Cell membrane</keyword>
<keyword evidence="13" id="KW-0270">Exopolysaccharide synthesis</keyword>
<dbReference type="InterPro" id="IPR050445">
    <property type="entry name" value="Bact_polysacc_biosynth/exp"/>
</dbReference>